<accession>A0ABD1A7U5</accession>
<dbReference type="Pfam" id="PF14383">
    <property type="entry name" value="VARLMGL"/>
    <property type="match status" value="1"/>
</dbReference>
<evidence type="ECO:0000256" key="1">
    <source>
        <dbReference type="SAM" id="MobiDB-lite"/>
    </source>
</evidence>
<feature type="region of interest" description="Disordered" evidence="1">
    <location>
        <begin position="322"/>
        <end position="453"/>
    </location>
</feature>
<feature type="region of interest" description="Disordered" evidence="1">
    <location>
        <begin position="575"/>
        <end position="597"/>
    </location>
</feature>
<gene>
    <name evidence="5" type="ORF">V5N11_027701</name>
</gene>
<feature type="domain" description="DUF4378" evidence="3">
    <location>
        <begin position="781"/>
        <end position="919"/>
    </location>
</feature>
<feature type="domain" description="DUF3741" evidence="4">
    <location>
        <begin position="75"/>
        <end position="100"/>
    </location>
</feature>
<evidence type="ECO:0000259" key="4">
    <source>
        <dbReference type="Pfam" id="PF14383"/>
    </source>
</evidence>
<feature type="compositionally biased region" description="Basic and acidic residues" evidence="1">
    <location>
        <begin position="355"/>
        <end position="372"/>
    </location>
</feature>
<feature type="compositionally biased region" description="Low complexity" evidence="1">
    <location>
        <begin position="437"/>
        <end position="448"/>
    </location>
</feature>
<feature type="region of interest" description="Disordered" evidence="1">
    <location>
        <begin position="257"/>
        <end position="284"/>
    </location>
</feature>
<reference evidence="5 6" key="1">
    <citation type="submission" date="2024-04" db="EMBL/GenBank/DDBJ databases">
        <title>Genome assembly C_amara_ONT_v2.</title>
        <authorList>
            <person name="Yant L."/>
            <person name="Moore C."/>
            <person name="Slenker M."/>
        </authorList>
    </citation>
    <scope>NUCLEOTIDE SEQUENCE [LARGE SCALE GENOMIC DNA]</scope>
    <source>
        <tissue evidence="5">Leaf</tissue>
    </source>
</reference>
<dbReference type="Pfam" id="PF12552">
    <property type="entry name" value="DUF3741"/>
    <property type="match status" value="1"/>
</dbReference>
<feature type="region of interest" description="Disordered" evidence="1">
    <location>
        <begin position="231"/>
        <end position="250"/>
    </location>
</feature>
<dbReference type="InterPro" id="IPR025486">
    <property type="entry name" value="DUF4378"/>
</dbReference>
<dbReference type="AlphaFoldDB" id="A0ABD1A7U5"/>
<evidence type="ECO:0000313" key="5">
    <source>
        <dbReference type="EMBL" id="KAL1195835.1"/>
    </source>
</evidence>
<feature type="region of interest" description="Disordered" evidence="1">
    <location>
        <begin position="626"/>
        <end position="700"/>
    </location>
</feature>
<proteinExistence type="predicted"/>
<organism evidence="5 6">
    <name type="scientific">Cardamine amara subsp. amara</name>
    <dbReference type="NCBI Taxonomy" id="228776"/>
    <lineage>
        <taxon>Eukaryota</taxon>
        <taxon>Viridiplantae</taxon>
        <taxon>Streptophyta</taxon>
        <taxon>Embryophyta</taxon>
        <taxon>Tracheophyta</taxon>
        <taxon>Spermatophyta</taxon>
        <taxon>Magnoliopsida</taxon>
        <taxon>eudicotyledons</taxon>
        <taxon>Gunneridae</taxon>
        <taxon>Pentapetalae</taxon>
        <taxon>rosids</taxon>
        <taxon>malvids</taxon>
        <taxon>Brassicales</taxon>
        <taxon>Brassicaceae</taxon>
        <taxon>Cardamineae</taxon>
        <taxon>Cardamine</taxon>
    </lineage>
</organism>
<feature type="region of interest" description="Disordered" evidence="1">
    <location>
        <begin position="94"/>
        <end position="133"/>
    </location>
</feature>
<protein>
    <recommendedName>
        <fullName evidence="7">DUF4378 domain-containing protein</fullName>
    </recommendedName>
</protein>
<dbReference type="PANTHER" id="PTHR46836:SF8">
    <property type="entry name" value="AFADIN"/>
    <property type="match status" value="1"/>
</dbReference>
<evidence type="ECO:0000259" key="2">
    <source>
        <dbReference type="Pfam" id="PF12552"/>
    </source>
</evidence>
<evidence type="ECO:0008006" key="7">
    <source>
        <dbReference type="Google" id="ProtNLM"/>
    </source>
</evidence>
<feature type="compositionally biased region" description="Basic residues" evidence="1">
    <location>
        <begin position="20"/>
        <end position="30"/>
    </location>
</feature>
<evidence type="ECO:0000259" key="3">
    <source>
        <dbReference type="Pfam" id="PF14309"/>
    </source>
</evidence>
<feature type="domain" description="DUF3741" evidence="2">
    <location>
        <begin position="174"/>
        <end position="218"/>
    </location>
</feature>
<dbReference type="Pfam" id="PF14309">
    <property type="entry name" value="DUF4378"/>
    <property type="match status" value="1"/>
</dbReference>
<evidence type="ECO:0000313" key="6">
    <source>
        <dbReference type="Proteomes" id="UP001558713"/>
    </source>
</evidence>
<feature type="compositionally biased region" description="Acidic residues" evidence="1">
    <location>
        <begin position="633"/>
        <end position="642"/>
    </location>
</feature>
<feature type="compositionally biased region" description="Low complexity" evidence="1">
    <location>
        <begin position="403"/>
        <end position="416"/>
    </location>
</feature>
<name>A0ABD1A7U5_CARAN</name>
<dbReference type="Proteomes" id="UP001558713">
    <property type="component" value="Unassembled WGS sequence"/>
</dbReference>
<dbReference type="InterPro" id="IPR032795">
    <property type="entry name" value="DUF3741-assoc"/>
</dbReference>
<dbReference type="EMBL" id="JBANAX010000716">
    <property type="protein sequence ID" value="KAL1195835.1"/>
    <property type="molecule type" value="Genomic_DNA"/>
</dbReference>
<dbReference type="InterPro" id="IPR022212">
    <property type="entry name" value="DUF3741"/>
</dbReference>
<dbReference type="PANTHER" id="PTHR46836">
    <property type="entry name" value="AFADIN"/>
    <property type="match status" value="1"/>
</dbReference>
<comment type="caution">
    <text evidence="5">The sequence shown here is derived from an EMBL/GenBank/DDBJ whole genome shotgun (WGS) entry which is preliminary data.</text>
</comment>
<sequence>MNRFRFGDLSSRDRSASSRQGKKQTHKLKSPRSSSEFNSCHCEALSENKLRQDFANQSTGVPMKSLLAQEMSKQKESKKRSPSIIARLMGLDVLPPQSSSHRQHKSMENQQGRSGGGSSYDGNKSLRRSSKSDQKFKDVFEVLDARKAESHRNLYHQERVNANNLTQAEMTFIRQKFMEAKRLSTDDKLRHSKEFNDALETLDSNKDLLLKFLQQPDSLFTKHVHDLQSIPHKSQYGQAPSLKSPNSQRYVDSLKTQKVDSDLLRKSHRSPHQHGGGGSFSSRSLTRHVSYDTFDLSNEELGKRNELQATKIVVLKPNLGEPRYAGRTFASPSSSSDEFRADRRLPCTSNHSRQKSNEDIRHSRQNSRDSGEFSKTMSRQRKVSWGNGRGMTFETSGFRGYAGDESSSGSDSASESELMPVTSITRTAFNRKNYHRSLPSKSTTSSVSREAKRRLSERWKLTHKYEQEIEISRSGTLAEMLATSDREARPASFNGLIFEEGISKRFENNVQWPELPEPVGISSRDGWKGSCSRSFSKSKTIMNHESTCGYTIVLPKRLINRDGLVKGNSSYHAESFLPSKSRTGSHKSHSSYNSSPEVNISPSLISKVLYMNDGIPKEKLSPFKARSSFSVDADSDSEDSSASDDIKTAMSSEAPDLSTVTSVTDPGISMRTTEDVNHSSVPEPQSRESSKEGDQPSPVSVLEASFNDDVSSSSECFESVSADLQGLRMQLQLLKLESATYNEGAMLVSTDEDTDQEESSTITDETMINQELGEEDWKSLYLVDLLANSRFSESDHNIVMTTAPVDPTLFEDLEKKYSSVETSTRLERKFLFDQISRELMLMLKQFSDPHPWVKSTRICPKWDTNKIQETLRDLVTRKEEKPSKDDVEEKELQWLSLEDDIEIIGREIEKMLTDELIAEFVVGASF</sequence>
<feature type="compositionally biased region" description="Basic and acidic residues" evidence="1">
    <location>
        <begin position="685"/>
        <end position="694"/>
    </location>
</feature>
<feature type="region of interest" description="Disordered" evidence="1">
    <location>
        <begin position="1"/>
        <end position="39"/>
    </location>
</feature>
<keyword evidence="6" id="KW-1185">Reference proteome</keyword>